<name>A0ABQ5LYC0_9RHOB</name>
<keyword evidence="4" id="KW-1185">Reference proteome</keyword>
<reference evidence="3" key="1">
    <citation type="journal article" date="2023" name="Int. J. Syst. Evol. Microbiol.">
        <title>Sinisalibacter aestuarii sp. nov., isolated from estuarine sediment of the Arakawa River.</title>
        <authorList>
            <person name="Arafat S.T."/>
            <person name="Hirano S."/>
            <person name="Sato A."/>
            <person name="Takeuchi K."/>
            <person name="Yasuda T."/>
            <person name="Terahara T."/>
            <person name="Hamada M."/>
            <person name="Kobayashi T."/>
        </authorList>
    </citation>
    <scope>NUCLEOTIDE SEQUENCE</scope>
    <source>
        <strain evidence="3">B-399</strain>
    </source>
</reference>
<evidence type="ECO:0000313" key="3">
    <source>
        <dbReference type="EMBL" id="GKY89978.1"/>
    </source>
</evidence>
<evidence type="ECO:0000259" key="2">
    <source>
        <dbReference type="Pfam" id="PF01814"/>
    </source>
</evidence>
<feature type="compositionally biased region" description="Pro residues" evidence="1">
    <location>
        <begin position="1"/>
        <end position="17"/>
    </location>
</feature>
<dbReference type="EMBL" id="BROH01000016">
    <property type="protein sequence ID" value="GKY89978.1"/>
    <property type="molecule type" value="Genomic_DNA"/>
</dbReference>
<evidence type="ECO:0000256" key="1">
    <source>
        <dbReference type="SAM" id="MobiDB-lite"/>
    </source>
</evidence>
<sequence length="190" mass="21207">MADLAPPTPPHQVPGPTDPGLLDTPLDFIVEEHERIRNMCTLIEYIADRPATHPEIIAQVSAFVRSELPFLIDDEGGDLLPLMQSRCEPEDEIGRLRTRLDAEHDTALYLLPDALDTLDALEAGDTGVTAPSLHLLRNFAAHLHRHLIFENAILIPLARARLTPDDISTLRLRMKARRGLDRNGDDIHDT</sequence>
<organism evidence="3 4">
    <name type="scientific">Sinisalibacter aestuarii</name>
    <dbReference type="NCBI Taxonomy" id="2949426"/>
    <lineage>
        <taxon>Bacteria</taxon>
        <taxon>Pseudomonadati</taxon>
        <taxon>Pseudomonadota</taxon>
        <taxon>Alphaproteobacteria</taxon>
        <taxon>Rhodobacterales</taxon>
        <taxon>Roseobacteraceae</taxon>
        <taxon>Sinisalibacter</taxon>
    </lineage>
</organism>
<dbReference type="InterPro" id="IPR012312">
    <property type="entry name" value="Hemerythrin-like"/>
</dbReference>
<feature type="domain" description="Hemerythrin-like" evidence="2">
    <location>
        <begin position="24"/>
        <end position="158"/>
    </location>
</feature>
<dbReference type="Proteomes" id="UP001144205">
    <property type="component" value="Unassembled WGS sequence"/>
</dbReference>
<feature type="region of interest" description="Disordered" evidence="1">
    <location>
        <begin position="1"/>
        <end position="21"/>
    </location>
</feature>
<comment type="caution">
    <text evidence="3">The sequence shown here is derived from an EMBL/GenBank/DDBJ whole genome shotgun (WGS) entry which is preliminary data.</text>
</comment>
<evidence type="ECO:0000313" key="4">
    <source>
        <dbReference type="Proteomes" id="UP001144205"/>
    </source>
</evidence>
<accession>A0ABQ5LYC0</accession>
<dbReference type="Gene3D" id="1.20.120.520">
    <property type="entry name" value="nmb1532 protein domain like"/>
    <property type="match status" value="1"/>
</dbReference>
<gene>
    <name evidence="3" type="ORF">STA1M1_38470</name>
</gene>
<dbReference type="RefSeq" id="WP_281843895.1">
    <property type="nucleotide sequence ID" value="NZ_BROH01000016.1"/>
</dbReference>
<proteinExistence type="predicted"/>
<protein>
    <recommendedName>
        <fullName evidence="2">Hemerythrin-like domain-containing protein</fullName>
    </recommendedName>
</protein>
<dbReference type="Pfam" id="PF01814">
    <property type="entry name" value="Hemerythrin"/>
    <property type="match status" value="1"/>
</dbReference>